<evidence type="ECO:0000256" key="1">
    <source>
        <dbReference type="SAM" id="Phobius"/>
    </source>
</evidence>
<evidence type="ECO:0000313" key="2">
    <source>
        <dbReference type="EMBL" id="MEI5909024.1"/>
    </source>
</evidence>
<sequence length="175" mass="20042">MSNNVRTSLSPAMSLTIIASILLLIFAILFRPQPTALSIFEKGTYHPYPLMEESVKSINIDEKINLNLVTDTSGNIYFYTIYNEQLSNYGLIANINDLEEEIYWNIYTDRTSSSGRWFVGIITNKDIETISVNNQNNIQYVNYNGYTLSYSTEPVEEPVVIKGFSNENNLIYENH</sequence>
<evidence type="ECO:0000313" key="3">
    <source>
        <dbReference type="Proteomes" id="UP001312865"/>
    </source>
</evidence>
<organism evidence="2 3">
    <name type="scientific">Bacillus spongiae</name>
    <dbReference type="NCBI Taxonomy" id="2683610"/>
    <lineage>
        <taxon>Bacteria</taxon>
        <taxon>Bacillati</taxon>
        <taxon>Bacillota</taxon>
        <taxon>Bacilli</taxon>
        <taxon>Bacillales</taxon>
        <taxon>Bacillaceae</taxon>
        <taxon>Bacillus</taxon>
    </lineage>
</organism>
<comment type="caution">
    <text evidence="2">The sequence shown here is derived from an EMBL/GenBank/DDBJ whole genome shotgun (WGS) entry which is preliminary data.</text>
</comment>
<reference evidence="2 3" key="1">
    <citation type="journal article" date="2018" name="J. Microbiol.">
        <title>Bacillus spongiae sp. nov., isolated from sponge of Jeju Island.</title>
        <authorList>
            <person name="Lee G.E."/>
            <person name="Im W.T."/>
            <person name="Park J.S."/>
        </authorList>
    </citation>
    <scope>NUCLEOTIDE SEQUENCE [LARGE SCALE GENOMIC DNA]</scope>
    <source>
        <strain evidence="2 3">135PIL107-10</strain>
    </source>
</reference>
<feature type="transmembrane region" description="Helical" evidence="1">
    <location>
        <begin position="12"/>
        <end position="30"/>
    </location>
</feature>
<accession>A0ABU8HI05</accession>
<dbReference type="RefSeq" id="WP_336588468.1">
    <property type="nucleotide sequence ID" value="NZ_JBBAXC010000018.1"/>
</dbReference>
<protein>
    <submittedName>
        <fullName evidence="2">Uncharacterized protein</fullName>
    </submittedName>
</protein>
<keyword evidence="3" id="KW-1185">Reference proteome</keyword>
<dbReference type="EMBL" id="JBBAXC010000018">
    <property type="protein sequence ID" value="MEI5909024.1"/>
    <property type="molecule type" value="Genomic_DNA"/>
</dbReference>
<keyword evidence="1" id="KW-0472">Membrane</keyword>
<gene>
    <name evidence="2" type="ORF">WAK64_18400</name>
</gene>
<name>A0ABU8HI05_9BACI</name>
<keyword evidence="1" id="KW-0812">Transmembrane</keyword>
<keyword evidence="1" id="KW-1133">Transmembrane helix</keyword>
<proteinExistence type="predicted"/>
<dbReference type="Proteomes" id="UP001312865">
    <property type="component" value="Unassembled WGS sequence"/>
</dbReference>